<dbReference type="GO" id="GO:0022857">
    <property type="term" value="F:transmembrane transporter activity"/>
    <property type="evidence" value="ECO:0007669"/>
    <property type="project" value="InterPro"/>
</dbReference>
<accession>A0A1B4V1V8</accession>
<feature type="signal peptide" evidence="9">
    <location>
        <begin position="1"/>
        <end position="18"/>
    </location>
</feature>
<dbReference type="SUPFAM" id="SSF53850">
    <property type="entry name" value="Periplasmic binding protein-like II"/>
    <property type="match status" value="1"/>
</dbReference>
<evidence type="ECO:0000259" key="10">
    <source>
        <dbReference type="PROSITE" id="PS50928"/>
    </source>
</evidence>
<name>A0A1B4V1V8_9GAMM</name>
<feature type="domain" description="ABC transmembrane type-1" evidence="10">
    <location>
        <begin position="296"/>
        <end position="479"/>
    </location>
</feature>
<comment type="similarity">
    <text evidence="7">In the N-terminal section; belongs to the binding-protein-dependent transport system permease family.</text>
</comment>
<evidence type="ECO:0000256" key="8">
    <source>
        <dbReference type="RuleBase" id="RU363032"/>
    </source>
</evidence>
<keyword evidence="2 8" id="KW-0813">Transport</keyword>
<dbReference type="InterPro" id="IPR041894">
    <property type="entry name" value="PBP2_ProX-like"/>
</dbReference>
<evidence type="ECO:0000256" key="9">
    <source>
        <dbReference type="SAM" id="SignalP"/>
    </source>
</evidence>
<evidence type="ECO:0000256" key="3">
    <source>
        <dbReference type="ARBA" id="ARBA00022692"/>
    </source>
</evidence>
<reference evidence="11 12" key="1">
    <citation type="submission" date="2015-08" db="EMBL/GenBank/DDBJ databases">
        <title>Complete genome sequence of Sulfurifustis variabilis.</title>
        <authorList>
            <person name="Miura A."/>
            <person name="Kojima H."/>
            <person name="Fukui M."/>
        </authorList>
    </citation>
    <scope>NUCLEOTIDE SEQUENCE [LARGE SCALE GENOMIC DNA]</scope>
    <source>
        <strain evidence="12">skN76</strain>
    </source>
</reference>
<dbReference type="FunFam" id="1.10.3720.10:FF:000001">
    <property type="entry name" value="Glycine betaine ABC transporter, permease"/>
    <property type="match status" value="1"/>
</dbReference>
<dbReference type="PANTHER" id="PTHR30177:SF4">
    <property type="entry name" value="OSMOPROTECTANT IMPORT PERMEASE PROTEIN OSMW"/>
    <property type="match status" value="1"/>
</dbReference>
<dbReference type="Gene3D" id="3.40.190.120">
    <property type="entry name" value="Osmoprotection protein (prox), domain 2"/>
    <property type="match status" value="1"/>
</dbReference>
<dbReference type="CDD" id="cd06261">
    <property type="entry name" value="TM_PBP2"/>
    <property type="match status" value="1"/>
</dbReference>
<evidence type="ECO:0000256" key="7">
    <source>
        <dbReference type="ARBA" id="ARBA00035652"/>
    </source>
</evidence>
<protein>
    <submittedName>
        <fullName evidence="11">Amino acid ABC transporter permease</fullName>
    </submittedName>
</protein>
<evidence type="ECO:0000256" key="2">
    <source>
        <dbReference type="ARBA" id="ARBA00022448"/>
    </source>
</evidence>
<dbReference type="Gene3D" id="1.10.3720.10">
    <property type="entry name" value="MetI-like"/>
    <property type="match status" value="1"/>
</dbReference>
<dbReference type="CDD" id="cd13607">
    <property type="entry name" value="PBP2_AfProX_like"/>
    <property type="match status" value="1"/>
</dbReference>
<dbReference type="RefSeq" id="WP_197703367.1">
    <property type="nucleotide sequence ID" value="NZ_AP014936.1"/>
</dbReference>
<feature type="transmembrane region" description="Helical" evidence="8">
    <location>
        <begin position="300"/>
        <end position="323"/>
    </location>
</feature>
<dbReference type="InterPro" id="IPR051204">
    <property type="entry name" value="ABC_transp_perm/SBD"/>
</dbReference>
<dbReference type="SUPFAM" id="SSF161098">
    <property type="entry name" value="MetI-like"/>
    <property type="match status" value="1"/>
</dbReference>
<comment type="similarity">
    <text evidence="6">In the C-terminal section; belongs to the OsmX family.</text>
</comment>
<gene>
    <name evidence="11" type="ORF">SVA_0909</name>
</gene>
<dbReference type="InterPro" id="IPR000515">
    <property type="entry name" value="MetI-like"/>
</dbReference>
<evidence type="ECO:0000313" key="12">
    <source>
        <dbReference type="Proteomes" id="UP000218899"/>
    </source>
</evidence>
<feature type="transmembrane region" description="Helical" evidence="8">
    <location>
        <begin position="357"/>
        <end position="374"/>
    </location>
</feature>
<keyword evidence="5 8" id="KW-0472">Membrane</keyword>
<dbReference type="Proteomes" id="UP000218899">
    <property type="component" value="Chromosome"/>
</dbReference>
<evidence type="ECO:0000256" key="4">
    <source>
        <dbReference type="ARBA" id="ARBA00022989"/>
    </source>
</evidence>
<organism evidence="11 12">
    <name type="scientific">Sulfurifustis variabilis</name>
    <dbReference type="NCBI Taxonomy" id="1675686"/>
    <lineage>
        <taxon>Bacteria</taxon>
        <taxon>Pseudomonadati</taxon>
        <taxon>Pseudomonadota</taxon>
        <taxon>Gammaproteobacteria</taxon>
        <taxon>Acidiferrobacterales</taxon>
        <taxon>Acidiferrobacteraceae</taxon>
        <taxon>Sulfurifustis</taxon>
    </lineage>
</organism>
<dbReference type="PROSITE" id="PS50928">
    <property type="entry name" value="ABC_TM1"/>
    <property type="match status" value="1"/>
</dbReference>
<comment type="subcellular location">
    <subcellularLocation>
        <location evidence="1 8">Cell membrane</location>
        <topology evidence="1 8">Multi-pass membrane protein</topology>
    </subcellularLocation>
</comment>
<dbReference type="PANTHER" id="PTHR30177">
    <property type="entry name" value="GLYCINE BETAINE/L-PROLINE TRANSPORT SYSTEM PERMEASE PROTEIN PROW"/>
    <property type="match status" value="1"/>
</dbReference>
<comment type="similarity">
    <text evidence="8">Belongs to the binding-protein-dependent transport system permease family.</text>
</comment>
<dbReference type="InterPro" id="IPR035906">
    <property type="entry name" value="MetI-like_sf"/>
</dbReference>
<dbReference type="KEGG" id="sva:SVA_0909"/>
<proteinExistence type="inferred from homology"/>
<dbReference type="GO" id="GO:0043190">
    <property type="term" value="C:ATP-binding cassette (ABC) transporter complex"/>
    <property type="evidence" value="ECO:0007669"/>
    <property type="project" value="InterPro"/>
</dbReference>
<dbReference type="AlphaFoldDB" id="A0A1B4V1V8"/>
<keyword evidence="12" id="KW-1185">Reference proteome</keyword>
<dbReference type="GO" id="GO:0031460">
    <property type="term" value="P:glycine betaine transport"/>
    <property type="evidence" value="ECO:0007669"/>
    <property type="project" value="UniProtKB-ARBA"/>
</dbReference>
<dbReference type="Pfam" id="PF00528">
    <property type="entry name" value="BPD_transp_1"/>
    <property type="match status" value="1"/>
</dbReference>
<dbReference type="InterPro" id="IPR007210">
    <property type="entry name" value="ABC_Gly_betaine_transp_sub-bd"/>
</dbReference>
<sequence length="493" mass="52781">MKAIAFLSGLLLAAPAFAGDAVTVGSKKFTESVILGEAARQLVEAQGMPARHRAELGGTRVLWNALLAGDIDIYPEYTGTLRHEIFAGRPRGEALDALLAEHGVRMTRPLGFNNTYALGMRPELAERLGIRRISDLKAHPGLAFGFSSEFMDRADGWRGLRARYGLPQRDVRGLDHDLAYRGLAAGSLHVVDLYSTDAEIEYYDLSVLEDDLGYFPDYRALFLYRADLADRAPKALDALRRLEGRITAPAMTSMNARAKLDGVPEARVAAEFLGESLGIEVAVRDRSTLQRFWRHTREHLALVGLSLSAAVLVAIPLGVLAWLRPAAGQLILGVAGAIQTIPALALLVFMIPLLGIGGPPAVVALFLYSLLPIVRNTHAGLHDVPPPVRESADALGLPFAARLRLVDLPLASRSILAGIKTSAVINVGTATLGALIGAGGYGQPILTGIRLDDIDLILQGAVPAAALALLVQGAFELLERWVVPQGLRAAARD</sequence>
<evidence type="ECO:0000256" key="1">
    <source>
        <dbReference type="ARBA" id="ARBA00004651"/>
    </source>
</evidence>
<keyword evidence="9" id="KW-0732">Signal</keyword>
<evidence type="ECO:0000313" key="11">
    <source>
        <dbReference type="EMBL" id="BAU47488.1"/>
    </source>
</evidence>
<evidence type="ECO:0000256" key="6">
    <source>
        <dbReference type="ARBA" id="ARBA00035642"/>
    </source>
</evidence>
<dbReference type="Gene3D" id="3.40.190.10">
    <property type="entry name" value="Periplasmic binding protein-like II"/>
    <property type="match status" value="1"/>
</dbReference>
<feature type="chain" id="PRO_5008571119" evidence="9">
    <location>
        <begin position="19"/>
        <end position="493"/>
    </location>
</feature>
<dbReference type="EMBL" id="AP014936">
    <property type="protein sequence ID" value="BAU47488.1"/>
    <property type="molecule type" value="Genomic_DNA"/>
</dbReference>
<dbReference type="Pfam" id="PF04069">
    <property type="entry name" value="OpuAC"/>
    <property type="match status" value="1"/>
</dbReference>
<evidence type="ECO:0000256" key="5">
    <source>
        <dbReference type="ARBA" id="ARBA00023136"/>
    </source>
</evidence>
<keyword evidence="3 8" id="KW-0812">Transmembrane</keyword>
<keyword evidence="4 8" id="KW-1133">Transmembrane helix</keyword>
<feature type="transmembrane region" description="Helical" evidence="8">
    <location>
        <begin position="330"/>
        <end position="351"/>
    </location>
</feature>